<protein>
    <submittedName>
        <fullName evidence="1">Uncharacterized protein</fullName>
    </submittedName>
</protein>
<dbReference type="Proteomes" id="UP000821845">
    <property type="component" value="Chromosome 6"/>
</dbReference>
<organism evidence="1 2">
    <name type="scientific">Hyalomma asiaticum</name>
    <name type="common">Tick</name>
    <dbReference type="NCBI Taxonomy" id="266040"/>
    <lineage>
        <taxon>Eukaryota</taxon>
        <taxon>Metazoa</taxon>
        <taxon>Ecdysozoa</taxon>
        <taxon>Arthropoda</taxon>
        <taxon>Chelicerata</taxon>
        <taxon>Arachnida</taxon>
        <taxon>Acari</taxon>
        <taxon>Parasitiformes</taxon>
        <taxon>Ixodida</taxon>
        <taxon>Ixodoidea</taxon>
        <taxon>Ixodidae</taxon>
        <taxon>Hyalomminae</taxon>
        <taxon>Hyalomma</taxon>
    </lineage>
</organism>
<comment type="caution">
    <text evidence="1">The sequence shown here is derived from an EMBL/GenBank/DDBJ whole genome shotgun (WGS) entry which is preliminary data.</text>
</comment>
<dbReference type="EMBL" id="CM023486">
    <property type="protein sequence ID" value="KAH6928690.1"/>
    <property type="molecule type" value="Genomic_DNA"/>
</dbReference>
<evidence type="ECO:0000313" key="2">
    <source>
        <dbReference type="Proteomes" id="UP000821845"/>
    </source>
</evidence>
<keyword evidence="2" id="KW-1185">Reference proteome</keyword>
<proteinExistence type="predicted"/>
<accession>A0ACB7S1T5</accession>
<name>A0ACB7S1T5_HYAAI</name>
<gene>
    <name evidence="1" type="ORF">HPB50_018626</name>
</gene>
<reference evidence="1" key="1">
    <citation type="submission" date="2020-05" db="EMBL/GenBank/DDBJ databases">
        <title>Large-scale comparative analyses of tick genomes elucidate their genetic diversity and vector capacities.</title>
        <authorList>
            <person name="Jia N."/>
            <person name="Wang J."/>
            <person name="Shi W."/>
            <person name="Du L."/>
            <person name="Sun Y."/>
            <person name="Zhan W."/>
            <person name="Jiang J."/>
            <person name="Wang Q."/>
            <person name="Zhang B."/>
            <person name="Ji P."/>
            <person name="Sakyi L.B."/>
            <person name="Cui X."/>
            <person name="Yuan T."/>
            <person name="Jiang B."/>
            <person name="Yang W."/>
            <person name="Lam T.T.-Y."/>
            <person name="Chang Q."/>
            <person name="Ding S."/>
            <person name="Wang X."/>
            <person name="Zhu J."/>
            <person name="Ruan X."/>
            <person name="Zhao L."/>
            <person name="Wei J."/>
            <person name="Que T."/>
            <person name="Du C."/>
            <person name="Cheng J."/>
            <person name="Dai P."/>
            <person name="Han X."/>
            <person name="Huang E."/>
            <person name="Gao Y."/>
            <person name="Liu J."/>
            <person name="Shao H."/>
            <person name="Ye R."/>
            <person name="Li L."/>
            <person name="Wei W."/>
            <person name="Wang X."/>
            <person name="Wang C."/>
            <person name="Yang T."/>
            <person name="Huo Q."/>
            <person name="Li W."/>
            <person name="Guo W."/>
            <person name="Chen H."/>
            <person name="Zhou L."/>
            <person name="Ni X."/>
            <person name="Tian J."/>
            <person name="Zhou Y."/>
            <person name="Sheng Y."/>
            <person name="Liu T."/>
            <person name="Pan Y."/>
            <person name="Xia L."/>
            <person name="Li J."/>
            <person name="Zhao F."/>
            <person name="Cao W."/>
        </authorList>
    </citation>
    <scope>NUCLEOTIDE SEQUENCE</scope>
    <source>
        <strain evidence="1">Hyas-2018</strain>
    </source>
</reference>
<evidence type="ECO:0000313" key="1">
    <source>
        <dbReference type="EMBL" id="KAH6928690.1"/>
    </source>
</evidence>
<sequence>MATAFLRARSDAGQENGSDIDRPSSSEEEWPPLVTSSAKEEQLSDVIQQSRGQLFQDGGAFCKGARRLPYTSELAPRTVHCTLCCGLSKRARIRYAAIMTASLAIVLLTTASLTDALSSITRIDSSLNDISPSVGSVLQGGSLVNEGPIEAAVRSYVGGVPMGGGLVGDLLTARFGAPYMPRHVYTEVSGNGHTTRTTQTVVASAGVPGGPAALPGATLQKTETTYASKYGPHRAGSFSLTWGGPLRAPSSGFFPAPAFHGNWPPNGGFPYIFHGGYPAGGFGYIHNDYYPFNGYGYAEYHNGGYDFSSGYGLGGSDYYLYPGFGGYPYGG</sequence>